<reference evidence="6 7" key="1">
    <citation type="submission" date="2019-10" db="EMBL/GenBank/DDBJ databases">
        <title>Nocardia macrotermitis sp. nov. and Nocardia aurantia sp. nov., isolated from the gut of fungus growing-termite Macrotermes natalensis.</title>
        <authorList>
            <person name="Benndorf R."/>
            <person name="Schwitalla J."/>
            <person name="Martin K."/>
            <person name="De Beer W."/>
            <person name="Kaster A.-K."/>
            <person name="Vollmers J."/>
            <person name="Poulsen M."/>
            <person name="Beemelmanns C."/>
        </authorList>
    </citation>
    <scope>NUCLEOTIDE SEQUENCE [LARGE SCALE GENOMIC DNA]</scope>
    <source>
        <strain evidence="6 7">RB56</strain>
    </source>
</reference>
<evidence type="ECO:0000259" key="5">
    <source>
        <dbReference type="PROSITE" id="PS50977"/>
    </source>
</evidence>
<name>A0A7K0DJB6_9NOCA</name>
<dbReference type="AlphaFoldDB" id="A0A7K0DJB6"/>
<evidence type="ECO:0000313" key="7">
    <source>
        <dbReference type="Proteomes" id="UP000431401"/>
    </source>
</evidence>
<dbReference type="Proteomes" id="UP000431401">
    <property type="component" value="Unassembled WGS sequence"/>
</dbReference>
<dbReference type="Pfam" id="PF00440">
    <property type="entry name" value="TetR_N"/>
    <property type="match status" value="1"/>
</dbReference>
<accession>A0A7K0DJB6</accession>
<keyword evidence="2 4" id="KW-0238">DNA-binding</keyword>
<keyword evidence="1" id="KW-0805">Transcription regulation</keyword>
<dbReference type="InterPro" id="IPR001647">
    <property type="entry name" value="HTH_TetR"/>
</dbReference>
<organism evidence="6 7">
    <name type="scientific">Nocardia aurantia</name>
    <dbReference type="NCBI Taxonomy" id="2585199"/>
    <lineage>
        <taxon>Bacteria</taxon>
        <taxon>Bacillati</taxon>
        <taxon>Actinomycetota</taxon>
        <taxon>Actinomycetes</taxon>
        <taxon>Mycobacteriales</taxon>
        <taxon>Nocardiaceae</taxon>
        <taxon>Nocardia</taxon>
    </lineage>
</organism>
<dbReference type="Gene3D" id="1.10.10.60">
    <property type="entry name" value="Homeodomain-like"/>
    <property type="match status" value="1"/>
</dbReference>
<evidence type="ECO:0000313" key="6">
    <source>
        <dbReference type="EMBL" id="MQY25661.1"/>
    </source>
</evidence>
<keyword evidence="7" id="KW-1185">Reference proteome</keyword>
<dbReference type="PROSITE" id="PS50977">
    <property type="entry name" value="HTH_TETR_2"/>
    <property type="match status" value="1"/>
</dbReference>
<evidence type="ECO:0000256" key="1">
    <source>
        <dbReference type="ARBA" id="ARBA00023015"/>
    </source>
</evidence>
<dbReference type="Gene3D" id="1.10.357.10">
    <property type="entry name" value="Tetracycline Repressor, domain 2"/>
    <property type="match status" value="1"/>
</dbReference>
<evidence type="ECO:0000256" key="3">
    <source>
        <dbReference type="ARBA" id="ARBA00023163"/>
    </source>
</evidence>
<dbReference type="PANTHER" id="PTHR47506">
    <property type="entry name" value="TRANSCRIPTIONAL REGULATORY PROTEIN"/>
    <property type="match status" value="1"/>
</dbReference>
<gene>
    <name evidence="6" type="primary">comR_1</name>
    <name evidence="6" type="ORF">NRB56_12180</name>
</gene>
<dbReference type="PRINTS" id="PR00455">
    <property type="entry name" value="HTHTETR"/>
</dbReference>
<dbReference type="RefSeq" id="WP_153339438.1">
    <property type="nucleotide sequence ID" value="NZ_WEGI01000002.1"/>
</dbReference>
<feature type="domain" description="HTH tetR-type" evidence="5">
    <location>
        <begin position="11"/>
        <end position="71"/>
    </location>
</feature>
<sequence>MPTPARGRPRTFDRDAALATATRLFWERGYHATALSDLTAAMGIRSASLYQAFGDKQSLFREAVATYSAVPGADFVTVALAEEPTARAAFARLLRDAAHFYSDPSHPPGCLVITAATNITPQDAAVEEYLRGLRRANLDTFRTRLAAAQHNGELPADTDTDALADYFAVVVQGMSQRARDGAERAALDAVATLAMASWPAG</sequence>
<evidence type="ECO:0000256" key="4">
    <source>
        <dbReference type="PROSITE-ProRule" id="PRU00335"/>
    </source>
</evidence>
<keyword evidence="3" id="KW-0804">Transcription</keyword>
<dbReference type="PANTHER" id="PTHR47506:SF1">
    <property type="entry name" value="HTH-TYPE TRANSCRIPTIONAL REGULATOR YJDC"/>
    <property type="match status" value="1"/>
</dbReference>
<dbReference type="EMBL" id="WEGI01000002">
    <property type="protein sequence ID" value="MQY25661.1"/>
    <property type="molecule type" value="Genomic_DNA"/>
</dbReference>
<dbReference type="SUPFAM" id="SSF46689">
    <property type="entry name" value="Homeodomain-like"/>
    <property type="match status" value="1"/>
</dbReference>
<feature type="DNA-binding region" description="H-T-H motif" evidence="4">
    <location>
        <begin position="34"/>
        <end position="53"/>
    </location>
</feature>
<dbReference type="InterPro" id="IPR009057">
    <property type="entry name" value="Homeodomain-like_sf"/>
</dbReference>
<dbReference type="Pfam" id="PF16925">
    <property type="entry name" value="TetR_C_13"/>
    <property type="match status" value="1"/>
</dbReference>
<proteinExistence type="predicted"/>
<comment type="caution">
    <text evidence="6">The sequence shown here is derived from an EMBL/GenBank/DDBJ whole genome shotgun (WGS) entry which is preliminary data.</text>
</comment>
<evidence type="ECO:0000256" key="2">
    <source>
        <dbReference type="ARBA" id="ARBA00023125"/>
    </source>
</evidence>
<dbReference type="GO" id="GO:0003677">
    <property type="term" value="F:DNA binding"/>
    <property type="evidence" value="ECO:0007669"/>
    <property type="project" value="UniProtKB-UniRule"/>
</dbReference>
<dbReference type="OrthoDB" id="9805134at2"/>
<dbReference type="InterPro" id="IPR011075">
    <property type="entry name" value="TetR_C"/>
</dbReference>
<protein>
    <submittedName>
        <fullName evidence="6">HTH-type transcriptional repressor ComR</fullName>
    </submittedName>
</protein>
<dbReference type="SUPFAM" id="SSF48498">
    <property type="entry name" value="Tetracyclin repressor-like, C-terminal domain"/>
    <property type="match status" value="1"/>
</dbReference>
<dbReference type="InterPro" id="IPR036271">
    <property type="entry name" value="Tet_transcr_reg_TetR-rel_C_sf"/>
</dbReference>